<reference evidence="1 2" key="1">
    <citation type="submission" date="2019-09" db="EMBL/GenBank/DDBJ databases">
        <title>NBRP : Genome information of microbial organism related human and environment.</title>
        <authorList>
            <person name="Hattori M."/>
            <person name="Oshima K."/>
            <person name="Inaba H."/>
            <person name="Suda W."/>
            <person name="Sakamoto M."/>
            <person name="Iino T."/>
            <person name="Kitahara M."/>
            <person name="Oshida Y."/>
            <person name="Iida T."/>
            <person name="Kudo T."/>
            <person name="Itoh T."/>
            <person name="Ohkuma M."/>
        </authorList>
    </citation>
    <scope>NUCLEOTIDE SEQUENCE [LARGE SCALE GENOMIC DNA]</scope>
    <source>
        <strain evidence="1 2">Q-1</strain>
    </source>
</reference>
<organism evidence="1 2">
    <name type="scientific">Iodidimonas nitroreducens</name>
    <dbReference type="NCBI Taxonomy" id="1236968"/>
    <lineage>
        <taxon>Bacteria</taxon>
        <taxon>Pseudomonadati</taxon>
        <taxon>Pseudomonadota</taxon>
        <taxon>Alphaproteobacteria</taxon>
        <taxon>Iodidimonadales</taxon>
        <taxon>Iodidimonadaceae</taxon>
        <taxon>Iodidimonas</taxon>
    </lineage>
</organism>
<dbReference type="AlphaFoldDB" id="A0A5A7NBD2"/>
<evidence type="ECO:0000313" key="1">
    <source>
        <dbReference type="EMBL" id="GER04800.1"/>
    </source>
</evidence>
<evidence type="ECO:0008006" key="3">
    <source>
        <dbReference type="Google" id="ProtNLM"/>
    </source>
</evidence>
<name>A0A5A7NBD2_9PROT</name>
<accession>A0A5A7NBD2</accession>
<protein>
    <recommendedName>
        <fullName evidence="3">LTD domain-containing protein</fullName>
    </recommendedName>
</protein>
<keyword evidence="2" id="KW-1185">Reference proteome</keyword>
<dbReference type="EMBL" id="BKCN01000014">
    <property type="protein sequence ID" value="GER04800.1"/>
    <property type="molecule type" value="Genomic_DNA"/>
</dbReference>
<evidence type="ECO:0000313" key="2">
    <source>
        <dbReference type="Proteomes" id="UP000324996"/>
    </source>
</evidence>
<dbReference type="Proteomes" id="UP000324996">
    <property type="component" value="Unassembled WGS sequence"/>
</dbReference>
<proteinExistence type="predicted"/>
<sequence length="126" mass="13677">MRIKRSTALNSIIYSFYTLIWCVSAQAAVQINEIAWMGTTNSASDEWIELYNDGPQAVSSMAGKFAPVTARLLSLCPGRLPQVDFSSWSARTTLDVATYEINLPGIADAIIERAAAGVPLLADFDC</sequence>
<dbReference type="RefSeq" id="WP_150007232.1">
    <property type="nucleotide sequence ID" value="NZ_BKCN01000014.1"/>
</dbReference>
<gene>
    <name evidence="1" type="ORF">JCM17846_24820</name>
</gene>
<comment type="caution">
    <text evidence="1">The sequence shown here is derived from an EMBL/GenBank/DDBJ whole genome shotgun (WGS) entry which is preliminary data.</text>
</comment>